<dbReference type="Proteomes" id="UP000236732">
    <property type="component" value="Unassembled WGS sequence"/>
</dbReference>
<evidence type="ECO:0000313" key="2">
    <source>
        <dbReference type="EMBL" id="SEG73274.1"/>
    </source>
</evidence>
<keyword evidence="1" id="KW-0812">Transmembrane</keyword>
<evidence type="ECO:0000256" key="1">
    <source>
        <dbReference type="SAM" id="Phobius"/>
    </source>
</evidence>
<feature type="transmembrane region" description="Helical" evidence="1">
    <location>
        <begin position="132"/>
        <end position="154"/>
    </location>
</feature>
<dbReference type="AlphaFoldDB" id="A0A1H6CJY0"/>
<dbReference type="EMBL" id="FNVT01000004">
    <property type="protein sequence ID" value="SEG73274.1"/>
    <property type="molecule type" value="Genomic_DNA"/>
</dbReference>
<name>A0A1H6CJY0_9ACTN</name>
<organism evidence="2 3">
    <name type="scientific">Nonomuraea solani</name>
    <dbReference type="NCBI Taxonomy" id="1144553"/>
    <lineage>
        <taxon>Bacteria</taxon>
        <taxon>Bacillati</taxon>
        <taxon>Actinomycetota</taxon>
        <taxon>Actinomycetes</taxon>
        <taxon>Streptosporangiales</taxon>
        <taxon>Streptosporangiaceae</taxon>
        <taxon>Nonomuraea</taxon>
    </lineage>
</organism>
<keyword evidence="3" id="KW-1185">Reference proteome</keyword>
<keyword evidence="1" id="KW-0472">Membrane</keyword>
<feature type="transmembrane region" description="Helical" evidence="1">
    <location>
        <begin position="174"/>
        <end position="190"/>
    </location>
</feature>
<keyword evidence="1" id="KW-1133">Transmembrane helix</keyword>
<dbReference type="RefSeq" id="WP_146103670.1">
    <property type="nucleotide sequence ID" value="NZ_FNVT01000004.1"/>
</dbReference>
<proteinExistence type="predicted"/>
<dbReference type="OrthoDB" id="3538388at2"/>
<sequence>MNQLHPCAGATKDSPCPKTVLTSGDHDRTLTVTNNVTGESVRLAPSRLYHYRHDSTEGLAALDTDGLVLADLPGDWYPPHLRDFALKAGLPLEDARDRSPGEMKAVLAARAPGWQRIRGLPLPSIAKWRKPVAIGVAVAGVVVMAYLASLGLWAAWRGLSSIGRLILDILEAKWLVVAFSPALLFLRPAMARAHRWRRKRGTVLGPAGGPYLSAKSATKLQITYGNEAITEIYRGENHGQAFSLLLYSYENLTGLLILDRFGRSLHHLPGRWSPEEANRFADRHGLMLAVHRVTHEEYLSLTKGSKDATP</sequence>
<evidence type="ECO:0000313" key="3">
    <source>
        <dbReference type="Proteomes" id="UP000236732"/>
    </source>
</evidence>
<accession>A0A1H6CJY0</accession>
<gene>
    <name evidence="2" type="ORF">SAMN05444920_10468</name>
</gene>
<protein>
    <submittedName>
        <fullName evidence="2">Uncharacterized protein</fullName>
    </submittedName>
</protein>
<reference evidence="2 3" key="1">
    <citation type="submission" date="2016-10" db="EMBL/GenBank/DDBJ databases">
        <authorList>
            <person name="de Groot N.N."/>
        </authorList>
    </citation>
    <scope>NUCLEOTIDE SEQUENCE [LARGE SCALE GENOMIC DNA]</scope>
    <source>
        <strain evidence="2 3">CGMCC 4.7037</strain>
    </source>
</reference>